<feature type="chain" id="PRO_5046306266" description="Secreted protein" evidence="1">
    <location>
        <begin position="26"/>
        <end position="121"/>
    </location>
</feature>
<sequence>MPASSNHHNLSLLIFVVVIVERRVALLDSAARSSSVLLKSHCKIVVSHTVKNFAYLSTKRNAGTFLGWRGKKGCSVHFYTSLSCKAVGDADAVRMTCARAHSVDNHQSSNMRMRGTADSRF</sequence>
<evidence type="ECO:0000256" key="1">
    <source>
        <dbReference type="SAM" id="SignalP"/>
    </source>
</evidence>
<proteinExistence type="predicted"/>
<keyword evidence="3" id="KW-1185">Reference proteome</keyword>
<keyword evidence="1" id="KW-0732">Signal</keyword>
<evidence type="ECO:0000313" key="2">
    <source>
        <dbReference type="EMBL" id="KAK8238074.1"/>
    </source>
</evidence>
<protein>
    <recommendedName>
        <fullName evidence="4">Secreted protein</fullName>
    </recommendedName>
</protein>
<name>A0ABR1YTG3_9PEZI</name>
<evidence type="ECO:0008006" key="4">
    <source>
        <dbReference type="Google" id="ProtNLM"/>
    </source>
</evidence>
<dbReference type="EMBL" id="JBBWRZ010000004">
    <property type="protein sequence ID" value="KAK8238074.1"/>
    <property type="molecule type" value="Genomic_DNA"/>
</dbReference>
<comment type="caution">
    <text evidence="2">The sequence shown here is derived from an EMBL/GenBank/DDBJ whole genome shotgun (WGS) entry which is preliminary data.</text>
</comment>
<feature type="signal peptide" evidence="1">
    <location>
        <begin position="1"/>
        <end position="25"/>
    </location>
</feature>
<gene>
    <name evidence="2" type="ORF">HDK90DRAFT_212571</name>
</gene>
<evidence type="ECO:0000313" key="3">
    <source>
        <dbReference type="Proteomes" id="UP001492380"/>
    </source>
</evidence>
<reference evidence="2 3" key="1">
    <citation type="submission" date="2024-04" db="EMBL/GenBank/DDBJ databases">
        <title>Phyllosticta paracitricarpa is synonymous to the EU quarantine fungus P. citricarpa based on phylogenomic analyses.</title>
        <authorList>
            <consortium name="Lawrence Berkeley National Laboratory"/>
            <person name="Van Ingen-Buijs V.A."/>
            <person name="Van Westerhoven A.C."/>
            <person name="Haridas S."/>
            <person name="Skiadas P."/>
            <person name="Martin F."/>
            <person name="Groenewald J.Z."/>
            <person name="Crous P.W."/>
            <person name="Seidl M.F."/>
        </authorList>
    </citation>
    <scope>NUCLEOTIDE SEQUENCE [LARGE SCALE GENOMIC DNA]</scope>
    <source>
        <strain evidence="2 3">CBS 123374</strain>
    </source>
</reference>
<accession>A0ABR1YTG3</accession>
<dbReference type="Proteomes" id="UP001492380">
    <property type="component" value="Unassembled WGS sequence"/>
</dbReference>
<organism evidence="2 3">
    <name type="scientific">Phyllosticta capitalensis</name>
    <dbReference type="NCBI Taxonomy" id="121624"/>
    <lineage>
        <taxon>Eukaryota</taxon>
        <taxon>Fungi</taxon>
        <taxon>Dikarya</taxon>
        <taxon>Ascomycota</taxon>
        <taxon>Pezizomycotina</taxon>
        <taxon>Dothideomycetes</taxon>
        <taxon>Dothideomycetes incertae sedis</taxon>
        <taxon>Botryosphaeriales</taxon>
        <taxon>Phyllostictaceae</taxon>
        <taxon>Phyllosticta</taxon>
    </lineage>
</organism>